<evidence type="ECO:0000313" key="3">
    <source>
        <dbReference type="EMBL" id="MCL1634456.1"/>
    </source>
</evidence>
<dbReference type="EMBL" id="JAMBEP010000001">
    <property type="protein sequence ID" value="MCL1634456.1"/>
    <property type="molecule type" value="Genomic_DNA"/>
</dbReference>
<dbReference type="InterPro" id="IPR000286">
    <property type="entry name" value="HDACs"/>
</dbReference>
<comment type="caution">
    <text evidence="3">The sequence shown here is derived from an EMBL/GenBank/DDBJ whole genome shotgun (WGS) entry which is preliminary data.</text>
</comment>
<dbReference type="RefSeq" id="WP_249472924.1">
    <property type="nucleotide sequence ID" value="NZ_JAMBEP010000001.1"/>
</dbReference>
<dbReference type="Pfam" id="PF00850">
    <property type="entry name" value="Hist_deacetyl"/>
    <property type="match status" value="1"/>
</dbReference>
<reference evidence="3 4" key="1">
    <citation type="submission" date="2022-05" db="EMBL/GenBank/DDBJ databases">
        <title>Luteimonas sp. SX5, whole genome shotgun sequencing project.</title>
        <authorList>
            <person name="Zhao G."/>
            <person name="Shen L."/>
        </authorList>
    </citation>
    <scope>NUCLEOTIDE SEQUENCE [LARGE SCALE GENOMIC DNA]</scope>
    <source>
        <strain evidence="3 4">SX5</strain>
    </source>
</reference>
<dbReference type="Gene3D" id="3.40.800.20">
    <property type="entry name" value="Histone deacetylase domain"/>
    <property type="match status" value="1"/>
</dbReference>
<dbReference type="PANTHER" id="PTHR10625:SF10">
    <property type="entry name" value="HISTONE DEACETYLASE HDAC1"/>
    <property type="match status" value="1"/>
</dbReference>
<protein>
    <submittedName>
        <fullName evidence="3">Histone deacetylase family protein</fullName>
    </submittedName>
</protein>
<dbReference type="CDD" id="cd11599">
    <property type="entry name" value="HDAC_classII_2"/>
    <property type="match status" value="1"/>
</dbReference>
<dbReference type="InterPro" id="IPR023801">
    <property type="entry name" value="His_deacetylse_dom"/>
</dbReference>
<evidence type="ECO:0000313" key="4">
    <source>
        <dbReference type="Proteomes" id="UP001431217"/>
    </source>
</evidence>
<name>A0ABT0MHV2_9GAMM</name>
<proteinExistence type="inferred from homology"/>
<comment type="similarity">
    <text evidence="1">Belongs to the histone deacetylase family.</text>
</comment>
<evidence type="ECO:0000256" key="1">
    <source>
        <dbReference type="ARBA" id="ARBA00005947"/>
    </source>
</evidence>
<gene>
    <name evidence="3" type="ORF">M2650_07400</name>
</gene>
<dbReference type="InterPro" id="IPR023696">
    <property type="entry name" value="Ureohydrolase_dom_sf"/>
</dbReference>
<keyword evidence="4" id="KW-1185">Reference proteome</keyword>
<feature type="domain" description="Histone deacetylase" evidence="2">
    <location>
        <begin position="23"/>
        <end position="306"/>
    </location>
</feature>
<dbReference type="PRINTS" id="PR01270">
    <property type="entry name" value="HDASUPER"/>
</dbReference>
<organism evidence="3 4">
    <name type="scientific">Luteimonas galliterrae</name>
    <dbReference type="NCBI Taxonomy" id="2940486"/>
    <lineage>
        <taxon>Bacteria</taxon>
        <taxon>Pseudomonadati</taxon>
        <taxon>Pseudomonadota</taxon>
        <taxon>Gammaproteobacteria</taxon>
        <taxon>Lysobacterales</taxon>
        <taxon>Lysobacteraceae</taxon>
        <taxon>Luteimonas</taxon>
    </lineage>
</organism>
<sequence>MSAGIPVFFTHSACFAHDTGPGHPECPERLGAVIDGLRTAFETAQWQEAPRASRGQLLHAHDASLLDTVLETRPEGRIMLDPDTVLSPASAEAALRAAGAGVAAVDAVLGGETRTAFCAVRPPGHHATGDTAMGFCLFNSIAVAARHALDKHGLARVAIVDFDVHHGNGTQAIFEADPRALYLSSHQFPLYPDTGRDDERGAGNIVNAPLPPGASGAEFRAIWSEKLLPALDAFRPQLILVSAGFDAHWRDPLAQLRLAEDDYAWITEQLVLLADRHAQGRIVSMLEGGYDLQALRECSVAHVRALMRWPS</sequence>
<accession>A0ABT0MHV2</accession>
<dbReference type="PANTHER" id="PTHR10625">
    <property type="entry name" value="HISTONE DEACETYLASE HDAC1-RELATED"/>
    <property type="match status" value="1"/>
</dbReference>
<dbReference type="SUPFAM" id="SSF52768">
    <property type="entry name" value="Arginase/deacetylase"/>
    <property type="match status" value="1"/>
</dbReference>
<evidence type="ECO:0000259" key="2">
    <source>
        <dbReference type="Pfam" id="PF00850"/>
    </source>
</evidence>
<dbReference type="InterPro" id="IPR037138">
    <property type="entry name" value="His_deacetylse_dom_sf"/>
</dbReference>
<dbReference type="Proteomes" id="UP001431217">
    <property type="component" value="Unassembled WGS sequence"/>
</dbReference>